<protein>
    <submittedName>
        <fullName evidence="3">Uncharacterized protein</fullName>
    </submittedName>
</protein>
<reference evidence="3 4" key="1">
    <citation type="submission" date="2022-06" db="EMBL/GenBank/DDBJ databases">
        <title>Genomic Encyclopedia of Type Strains, Phase I: the one thousand microbial genomes (KMG-I) project.</title>
        <authorList>
            <person name="Kyrpides N."/>
        </authorList>
    </citation>
    <scope>NUCLEOTIDE SEQUENCE [LARGE SCALE GENOMIC DNA]</scope>
    <source>
        <strain evidence="3 4">DSM 43889</strain>
    </source>
</reference>
<name>A0ABT1JKW9_ACTCY</name>
<evidence type="ECO:0000256" key="1">
    <source>
        <dbReference type="SAM" id="MobiDB-lite"/>
    </source>
</evidence>
<evidence type="ECO:0000313" key="4">
    <source>
        <dbReference type="Proteomes" id="UP000791080"/>
    </source>
</evidence>
<comment type="caution">
    <text evidence="3">The sequence shown here is derived from an EMBL/GenBank/DDBJ whole genome shotgun (WGS) entry which is preliminary data.</text>
</comment>
<accession>A0ABT1JKW9</accession>
<feature type="region of interest" description="Disordered" evidence="1">
    <location>
        <begin position="1"/>
        <end position="49"/>
    </location>
</feature>
<keyword evidence="2" id="KW-0812">Transmembrane</keyword>
<evidence type="ECO:0000313" key="3">
    <source>
        <dbReference type="EMBL" id="MCP2333159.1"/>
    </source>
</evidence>
<dbReference type="Proteomes" id="UP000791080">
    <property type="component" value="Unassembled WGS sequence"/>
</dbReference>
<proteinExistence type="predicted"/>
<keyword evidence="2" id="KW-1133">Transmembrane helix</keyword>
<dbReference type="EMBL" id="AUBJ02000001">
    <property type="protein sequence ID" value="MCP2333159.1"/>
    <property type="molecule type" value="Genomic_DNA"/>
</dbReference>
<gene>
    <name evidence="3" type="ORF">G443_003429</name>
</gene>
<keyword evidence="4" id="KW-1185">Reference proteome</keyword>
<evidence type="ECO:0000256" key="2">
    <source>
        <dbReference type="SAM" id="Phobius"/>
    </source>
</evidence>
<feature type="transmembrane region" description="Helical" evidence="2">
    <location>
        <begin position="53"/>
        <end position="74"/>
    </location>
</feature>
<sequence>MLSKALRAQALQARSDPPSAPAEVTNPPPDETATQRGLLPSGRDQPAGGGRRLAVVAGISLGLGLLCGAVAGVITVL</sequence>
<organism evidence="3 4">
    <name type="scientific">Actinoalloteichus caeruleus DSM 43889</name>
    <dbReference type="NCBI Taxonomy" id="1120930"/>
    <lineage>
        <taxon>Bacteria</taxon>
        <taxon>Bacillati</taxon>
        <taxon>Actinomycetota</taxon>
        <taxon>Actinomycetes</taxon>
        <taxon>Pseudonocardiales</taxon>
        <taxon>Pseudonocardiaceae</taxon>
        <taxon>Actinoalloteichus</taxon>
        <taxon>Actinoalloteichus cyanogriseus</taxon>
    </lineage>
</organism>
<keyword evidence="2" id="KW-0472">Membrane</keyword>